<name>A0A078ADW4_STYLE</name>
<dbReference type="PANTHER" id="PTHR43917:SF8">
    <property type="entry name" value="GH16740P-RELATED"/>
    <property type="match status" value="1"/>
</dbReference>
<dbReference type="InterPro" id="IPR036249">
    <property type="entry name" value="Thioredoxin-like_sf"/>
</dbReference>
<evidence type="ECO:0000313" key="5">
    <source>
        <dbReference type="EMBL" id="CDW80399.1"/>
    </source>
</evidence>
<dbReference type="OrthoDB" id="292533at2759"/>
<evidence type="ECO:0000256" key="1">
    <source>
        <dbReference type="ARBA" id="ARBA00004496"/>
    </source>
</evidence>
<protein>
    <submittedName>
        <fullName evidence="5">Glutathione s-transferase theta-1-like</fullName>
    </submittedName>
</protein>
<dbReference type="Proteomes" id="UP000039865">
    <property type="component" value="Unassembled WGS sequence"/>
</dbReference>
<gene>
    <name evidence="5" type="primary">Contig16710.g17804</name>
    <name evidence="5" type="ORF">STYLEM_9397</name>
</gene>
<dbReference type="SUPFAM" id="SSF52833">
    <property type="entry name" value="Thioredoxin-like"/>
    <property type="match status" value="1"/>
</dbReference>
<evidence type="ECO:0000256" key="2">
    <source>
        <dbReference type="ARBA" id="ARBA00022490"/>
    </source>
</evidence>
<dbReference type="GO" id="GO:0016740">
    <property type="term" value="F:transferase activity"/>
    <property type="evidence" value="ECO:0007669"/>
    <property type="project" value="UniProtKB-KW"/>
</dbReference>
<dbReference type="PANTHER" id="PTHR43917">
    <property type="match status" value="1"/>
</dbReference>
<feature type="domain" description="GST N-terminal" evidence="3">
    <location>
        <begin position="6"/>
        <end position="79"/>
    </location>
</feature>
<dbReference type="AlphaFoldDB" id="A0A078ADW4"/>
<dbReference type="Gene3D" id="3.40.30.10">
    <property type="entry name" value="Glutaredoxin"/>
    <property type="match status" value="1"/>
</dbReference>
<evidence type="ECO:0000259" key="3">
    <source>
        <dbReference type="PROSITE" id="PS50404"/>
    </source>
</evidence>
<keyword evidence="2" id="KW-0963">Cytoplasm</keyword>
<keyword evidence="5" id="KW-0808">Transferase</keyword>
<dbReference type="PROSITE" id="PS50405">
    <property type="entry name" value="GST_CTER"/>
    <property type="match status" value="1"/>
</dbReference>
<keyword evidence="6" id="KW-1185">Reference proteome</keyword>
<dbReference type="EMBL" id="CCKQ01008931">
    <property type="protein sequence ID" value="CDW80399.1"/>
    <property type="molecule type" value="Genomic_DNA"/>
</dbReference>
<dbReference type="Pfam" id="PF14497">
    <property type="entry name" value="GST_C_3"/>
    <property type="match status" value="1"/>
</dbReference>
<dbReference type="GO" id="GO:0005737">
    <property type="term" value="C:cytoplasm"/>
    <property type="evidence" value="ECO:0007669"/>
    <property type="project" value="UniProtKB-SubCell"/>
</dbReference>
<dbReference type="Pfam" id="PF13417">
    <property type="entry name" value="GST_N_3"/>
    <property type="match status" value="1"/>
</dbReference>
<reference evidence="5 6" key="1">
    <citation type="submission" date="2014-06" db="EMBL/GenBank/DDBJ databases">
        <authorList>
            <person name="Swart Estienne"/>
        </authorList>
    </citation>
    <scope>NUCLEOTIDE SEQUENCE [LARGE SCALE GENOMIC DNA]</scope>
    <source>
        <strain evidence="5 6">130c</strain>
    </source>
</reference>
<comment type="subcellular location">
    <subcellularLocation>
        <location evidence="1">Cytoplasm</location>
    </subcellularLocation>
</comment>
<dbReference type="SUPFAM" id="SSF47616">
    <property type="entry name" value="GST C-terminal domain-like"/>
    <property type="match status" value="1"/>
</dbReference>
<dbReference type="InterPro" id="IPR004045">
    <property type="entry name" value="Glutathione_S-Trfase_N"/>
</dbReference>
<dbReference type="OMA" id="YFRTIWL"/>
<accession>A0A078ADW4</accession>
<dbReference type="SFLD" id="SFLDS00019">
    <property type="entry name" value="Glutathione_Transferase_(cytos"/>
    <property type="match status" value="1"/>
</dbReference>
<dbReference type="InterPro" id="IPR051369">
    <property type="entry name" value="GST_Theta"/>
</dbReference>
<evidence type="ECO:0000259" key="4">
    <source>
        <dbReference type="PROSITE" id="PS50405"/>
    </source>
</evidence>
<dbReference type="InterPro" id="IPR004046">
    <property type="entry name" value="GST_C"/>
</dbReference>
<organism evidence="5 6">
    <name type="scientific">Stylonychia lemnae</name>
    <name type="common">Ciliate</name>
    <dbReference type="NCBI Taxonomy" id="5949"/>
    <lineage>
        <taxon>Eukaryota</taxon>
        <taxon>Sar</taxon>
        <taxon>Alveolata</taxon>
        <taxon>Ciliophora</taxon>
        <taxon>Intramacronucleata</taxon>
        <taxon>Spirotrichea</taxon>
        <taxon>Stichotrichia</taxon>
        <taxon>Sporadotrichida</taxon>
        <taxon>Oxytrichidae</taxon>
        <taxon>Stylonychinae</taxon>
        <taxon>Stylonychia</taxon>
    </lineage>
</organism>
<dbReference type="InterPro" id="IPR040079">
    <property type="entry name" value="Glutathione_S-Trfase"/>
</dbReference>
<evidence type="ECO:0000313" key="6">
    <source>
        <dbReference type="Proteomes" id="UP000039865"/>
    </source>
</evidence>
<dbReference type="PROSITE" id="PS50404">
    <property type="entry name" value="GST_NTER"/>
    <property type="match status" value="1"/>
</dbReference>
<dbReference type="InterPro" id="IPR036282">
    <property type="entry name" value="Glutathione-S-Trfase_C_sf"/>
</dbReference>
<dbReference type="Gene3D" id="1.20.1050.10">
    <property type="match status" value="1"/>
</dbReference>
<dbReference type="InParanoid" id="A0A078ADW4"/>
<proteinExistence type="predicted"/>
<dbReference type="SFLD" id="SFLDG00358">
    <property type="entry name" value="Main_(cytGST)"/>
    <property type="match status" value="1"/>
</dbReference>
<dbReference type="InterPro" id="IPR010987">
    <property type="entry name" value="Glutathione-S-Trfase_C-like"/>
</dbReference>
<feature type="domain" description="GST C-terminal" evidence="4">
    <location>
        <begin position="86"/>
        <end position="214"/>
    </location>
</feature>
<sequence>MEPAGEGITLYWSLVSQPSRSVKALLLAGDVPHKEEQKGEEYAKINPRQLVPFIKDGDFGLGESNAILKYIADSQASVPEHYWPKELKERYRVDQFLEYYQFHFRPALLSPLRTRIGQKFAKMDIPQDVLDFQEQNKKTALDTLERLLHQYEGDFLASNQISIGDFQIYFELTNLILLKETWETYPAITAWYNKVSENEHVKKINEQWSAATSALIPVLNN</sequence>